<organism evidence="1 2">
    <name type="scientific">Bordetella petrii</name>
    <dbReference type="NCBI Taxonomy" id="94624"/>
    <lineage>
        <taxon>Bacteria</taxon>
        <taxon>Pseudomonadati</taxon>
        <taxon>Pseudomonadota</taxon>
        <taxon>Betaproteobacteria</taxon>
        <taxon>Burkholderiales</taxon>
        <taxon>Alcaligenaceae</taxon>
        <taxon>Bordetella</taxon>
    </lineage>
</organism>
<dbReference type="Gene3D" id="3.40.50.10540">
    <property type="entry name" value="Crotonobetainyl-coa:carnitine coa-transferase, domain 1"/>
    <property type="match status" value="1"/>
</dbReference>
<evidence type="ECO:0000313" key="2">
    <source>
        <dbReference type="Proteomes" id="UP001175604"/>
    </source>
</evidence>
<dbReference type="RefSeq" id="WP_289786068.1">
    <property type="nucleotide sequence ID" value="NZ_JAUDJE010000014.1"/>
</dbReference>
<name>A0ABT7W5N1_9BORD</name>
<gene>
    <name evidence="1" type="ORF">QUC21_15815</name>
</gene>
<dbReference type="Proteomes" id="UP001175604">
    <property type="component" value="Unassembled WGS sequence"/>
</dbReference>
<proteinExistence type="predicted"/>
<sequence length="376" mass="39944">MPGPLNGLRILELAGIGPGPFCAMMLADLGAEVIRIDRKAPGFLGGGGTIVDRGRRSLALDIKQPDATAIVLDLVESSDALIEGFRPGVMERLGLGPDVCLARNPRLVYGRMTGWGQTGPLAQAAGHDLNYIAITGALCAMGHADRPPTPPLHLLGDIGGGGMMLALGIVSAVFEARQSGQGQVVDAAICDGVSTLATAYHGMLASGKWTLDRQANMLDGGAPFYGCYACADGKFISIGAIEPQFYALLLERCGLDDPDFQAQWDRAAWPALRGKLERLFATRTRQQWCELLEGSDACFAPVLDFEEARAHPHHRARNSFQETDGIVHPAPAPRFSRTQGAPGPVTRAGQHTDALLAELGHSADDIARLRQRGVIA</sequence>
<dbReference type="PANTHER" id="PTHR48228:SF5">
    <property type="entry name" value="ALPHA-METHYLACYL-COA RACEMASE"/>
    <property type="match status" value="1"/>
</dbReference>
<dbReference type="Gene3D" id="3.30.1540.10">
    <property type="entry name" value="formyl-coa transferase, domain 3"/>
    <property type="match status" value="1"/>
</dbReference>
<comment type="caution">
    <text evidence="1">The sequence shown here is derived from an EMBL/GenBank/DDBJ whole genome shotgun (WGS) entry which is preliminary data.</text>
</comment>
<dbReference type="SUPFAM" id="SSF89796">
    <property type="entry name" value="CoA-transferase family III (CaiB/BaiF)"/>
    <property type="match status" value="1"/>
</dbReference>
<reference evidence="1" key="1">
    <citation type="submission" date="2023-06" db="EMBL/GenBank/DDBJ databases">
        <title>full genome analysis of Phenantherene degrader P3.</title>
        <authorList>
            <person name="Akbar A."/>
            <person name="Rahmeh R."/>
            <person name="Kishk M."/>
        </authorList>
    </citation>
    <scope>NUCLEOTIDE SEQUENCE</scope>
    <source>
        <strain evidence="1">P3</strain>
    </source>
</reference>
<dbReference type="InterPro" id="IPR003673">
    <property type="entry name" value="CoA-Trfase_fam_III"/>
</dbReference>
<dbReference type="InterPro" id="IPR050509">
    <property type="entry name" value="CoA-transferase_III"/>
</dbReference>
<accession>A0ABT7W5N1</accession>
<dbReference type="EMBL" id="JAUDJE010000014">
    <property type="protein sequence ID" value="MDM9560504.1"/>
    <property type="molecule type" value="Genomic_DNA"/>
</dbReference>
<dbReference type="InterPro" id="IPR044855">
    <property type="entry name" value="CoA-Trfase_III_dom3_sf"/>
</dbReference>
<dbReference type="InterPro" id="IPR023606">
    <property type="entry name" value="CoA-Trfase_III_dom_1_sf"/>
</dbReference>
<keyword evidence="2" id="KW-1185">Reference proteome</keyword>
<evidence type="ECO:0000313" key="1">
    <source>
        <dbReference type="EMBL" id="MDM9560504.1"/>
    </source>
</evidence>
<dbReference type="PANTHER" id="PTHR48228">
    <property type="entry name" value="SUCCINYL-COA--D-CITRAMALATE COA-TRANSFERASE"/>
    <property type="match status" value="1"/>
</dbReference>
<protein>
    <submittedName>
        <fullName evidence="1">CaiB/BaiF CoA-transferase family protein</fullName>
    </submittedName>
</protein>
<dbReference type="Pfam" id="PF02515">
    <property type="entry name" value="CoA_transf_3"/>
    <property type="match status" value="1"/>
</dbReference>